<evidence type="ECO:0000259" key="4">
    <source>
        <dbReference type="PROSITE" id="PS51186"/>
    </source>
</evidence>
<dbReference type="CDD" id="cd04301">
    <property type="entry name" value="NAT_SF"/>
    <property type="match status" value="1"/>
</dbReference>
<evidence type="ECO:0000256" key="2">
    <source>
        <dbReference type="ARBA" id="ARBA00023315"/>
    </source>
</evidence>
<name>A0A087MKP7_9GAMM</name>
<reference evidence="5 6" key="2">
    <citation type="journal article" date="2015" name="Stand. Genomic Sci.">
        <title>High quality draft genomic sequence of Arenimonas donghaensis DSM 18148(T).</title>
        <authorList>
            <person name="Chen F."/>
            <person name="Wang H."/>
            <person name="Cao Y."/>
            <person name="Li X."/>
            <person name="Wang G."/>
        </authorList>
    </citation>
    <scope>NUCLEOTIDE SEQUENCE [LARGE SCALE GENOMIC DNA]</scope>
    <source>
        <strain evidence="5 6">HO3-R19</strain>
    </source>
</reference>
<feature type="compositionally biased region" description="Basic residues" evidence="3">
    <location>
        <begin position="1"/>
        <end position="10"/>
    </location>
</feature>
<dbReference type="OrthoDB" id="7057406at2"/>
<dbReference type="RefSeq" id="WP_051924321.1">
    <property type="nucleotide sequence ID" value="NZ_AVCJ01000003.1"/>
</dbReference>
<reference evidence="6" key="1">
    <citation type="submission" date="2013-08" db="EMBL/GenBank/DDBJ databases">
        <title>Genome sequencing of Arenimonas donghaensis.</title>
        <authorList>
            <person name="Chen F."/>
            <person name="Wang G."/>
        </authorList>
    </citation>
    <scope>NUCLEOTIDE SEQUENCE [LARGE SCALE GENOMIC DNA]</scope>
    <source>
        <strain evidence="6">HO3-R19</strain>
    </source>
</reference>
<feature type="region of interest" description="Disordered" evidence="3">
    <location>
        <begin position="1"/>
        <end position="23"/>
    </location>
</feature>
<dbReference type="PATRIC" id="fig|1121014.3.peg.691"/>
<dbReference type="InterPro" id="IPR016181">
    <property type="entry name" value="Acyl_CoA_acyltransferase"/>
</dbReference>
<dbReference type="Gene3D" id="3.40.630.30">
    <property type="match status" value="1"/>
</dbReference>
<dbReference type="InterPro" id="IPR000182">
    <property type="entry name" value="GNAT_dom"/>
</dbReference>
<dbReference type="EMBL" id="AVCJ01000003">
    <property type="protein sequence ID" value="KFL37450.1"/>
    <property type="molecule type" value="Genomic_DNA"/>
</dbReference>
<dbReference type="STRING" id="1121014.N788_09665"/>
<dbReference type="InterPro" id="IPR050832">
    <property type="entry name" value="Bact_Acetyltransf"/>
</dbReference>
<dbReference type="Proteomes" id="UP000029085">
    <property type="component" value="Unassembled WGS sequence"/>
</dbReference>
<evidence type="ECO:0000256" key="3">
    <source>
        <dbReference type="SAM" id="MobiDB-lite"/>
    </source>
</evidence>
<sequence>MEAKRRRKKTAAAPDPGRRESVRLPDSRELWLRPVHPADAGPIAGAFDLLSEDEIRRRYLHPLKALAPVYLAQLVSPEPGRSYVVVAAEPLPPGEALVGAVARVDLDPGTESAEFAILVSHFLAGQGLGKRLMRRVVEWAQAQGLRRLWGDVLEDNTAMLALAQAIGFRREHVPGSGGQVRVTLDLGPAALKSRS</sequence>
<keyword evidence="1" id="KW-0808">Transferase</keyword>
<gene>
    <name evidence="5" type="ORF">N788_09665</name>
</gene>
<proteinExistence type="predicted"/>
<evidence type="ECO:0000313" key="6">
    <source>
        <dbReference type="Proteomes" id="UP000029085"/>
    </source>
</evidence>
<evidence type="ECO:0000313" key="5">
    <source>
        <dbReference type="EMBL" id="KFL37450.1"/>
    </source>
</evidence>
<dbReference type="GO" id="GO:0016747">
    <property type="term" value="F:acyltransferase activity, transferring groups other than amino-acyl groups"/>
    <property type="evidence" value="ECO:0007669"/>
    <property type="project" value="InterPro"/>
</dbReference>
<dbReference type="Pfam" id="PF13302">
    <property type="entry name" value="Acetyltransf_3"/>
    <property type="match status" value="1"/>
</dbReference>
<keyword evidence="6" id="KW-1185">Reference proteome</keyword>
<dbReference type="SUPFAM" id="SSF55729">
    <property type="entry name" value="Acyl-CoA N-acyltransferases (Nat)"/>
    <property type="match status" value="1"/>
</dbReference>
<keyword evidence="2" id="KW-0012">Acyltransferase</keyword>
<dbReference type="PROSITE" id="PS51186">
    <property type="entry name" value="GNAT"/>
    <property type="match status" value="1"/>
</dbReference>
<dbReference type="AlphaFoldDB" id="A0A087MKP7"/>
<organism evidence="5 6">
    <name type="scientific">Arenimonas donghaensis DSM 18148 = HO3-R19</name>
    <dbReference type="NCBI Taxonomy" id="1121014"/>
    <lineage>
        <taxon>Bacteria</taxon>
        <taxon>Pseudomonadati</taxon>
        <taxon>Pseudomonadota</taxon>
        <taxon>Gammaproteobacteria</taxon>
        <taxon>Lysobacterales</taxon>
        <taxon>Lysobacteraceae</taxon>
        <taxon>Arenimonas</taxon>
    </lineage>
</organism>
<dbReference type="PANTHER" id="PTHR43877">
    <property type="entry name" value="AMINOALKYLPHOSPHONATE N-ACETYLTRANSFERASE-RELATED-RELATED"/>
    <property type="match status" value="1"/>
</dbReference>
<protein>
    <recommendedName>
        <fullName evidence="4">N-acetyltransferase domain-containing protein</fullName>
    </recommendedName>
</protein>
<comment type="caution">
    <text evidence="5">The sequence shown here is derived from an EMBL/GenBank/DDBJ whole genome shotgun (WGS) entry which is preliminary data.</text>
</comment>
<accession>A0A087MKP7</accession>
<feature type="domain" description="N-acetyltransferase" evidence="4">
    <location>
        <begin position="30"/>
        <end position="187"/>
    </location>
</feature>
<evidence type="ECO:0000256" key="1">
    <source>
        <dbReference type="ARBA" id="ARBA00022679"/>
    </source>
</evidence>